<sequence length="111" mass="11937">MASQLLTDLDRLVDALRAAGIHASVDLKNLTSVGVGVWVTPFDWTADLAGNLHVRAALFLMGPKGSGRNHLDLIGSLLDQVAELVTFDEPPTYVVVNDTDRPAVRIITTTD</sequence>
<name>A0A3P8MC61_TSUPA</name>
<dbReference type="RefSeq" id="WP_164711626.1">
    <property type="nucleotide sequence ID" value="NZ_CP085954.1"/>
</dbReference>
<evidence type="ECO:0000313" key="2">
    <source>
        <dbReference type="Proteomes" id="UP000271626"/>
    </source>
</evidence>
<organism evidence="1 2">
    <name type="scientific">Tsukamurella paurometabola</name>
    <name type="common">Corynebacterium paurometabolum</name>
    <dbReference type="NCBI Taxonomy" id="2061"/>
    <lineage>
        <taxon>Bacteria</taxon>
        <taxon>Bacillati</taxon>
        <taxon>Actinomycetota</taxon>
        <taxon>Actinomycetes</taxon>
        <taxon>Mycobacteriales</taxon>
        <taxon>Tsukamurellaceae</taxon>
        <taxon>Tsukamurella</taxon>
    </lineage>
</organism>
<gene>
    <name evidence="1" type="ORF">NCTC10741_03346</name>
</gene>
<reference evidence="1 2" key="1">
    <citation type="submission" date="2018-12" db="EMBL/GenBank/DDBJ databases">
        <authorList>
            <consortium name="Pathogen Informatics"/>
        </authorList>
    </citation>
    <scope>NUCLEOTIDE SEQUENCE [LARGE SCALE GENOMIC DNA]</scope>
    <source>
        <strain evidence="1 2">NCTC10741</strain>
    </source>
</reference>
<protein>
    <submittedName>
        <fullName evidence="1">Uncharacterized protein</fullName>
    </submittedName>
</protein>
<accession>A0A3P8MC61</accession>
<dbReference type="AlphaFoldDB" id="A0A3P8MC61"/>
<evidence type="ECO:0000313" key="1">
    <source>
        <dbReference type="EMBL" id="VDR40190.1"/>
    </source>
</evidence>
<dbReference type="Proteomes" id="UP000271626">
    <property type="component" value="Chromosome"/>
</dbReference>
<proteinExistence type="predicted"/>
<dbReference type="EMBL" id="LR131273">
    <property type="protein sequence ID" value="VDR40190.1"/>
    <property type="molecule type" value="Genomic_DNA"/>
</dbReference>